<keyword evidence="7" id="KW-1133">Transmembrane helix</keyword>
<keyword evidence="2" id="KW-0732">Signal</keyword>
<evidence type="ECO:0000256" key="2">
    <source>
        <dbReference type="ARBA" id="ARBA00022729"/>
    </source>
</evidence>
<dbReference type="PANTHER" id="PTHR46513:SF13">
    <property type="entry name" value="EGF-LIKE DOMAIN-CONTAINING PROTEIN"/>
    <property type="match status" value="1"/>
</dbReference>
<sequence length="414" mass="45763">MGQYLNLVGPDFRYSLSFSRHVTSKFAKTALPSGGYIFSHRDDRHSRMGVIFMIMIYWLLFLLFNASAPMVEAEDVTKHTVVLGDPGVSANGLAVDWIHRNLYWTDAVKKTLGVAKLDSLRRKTLFNNGLSEPSAVAVDPLKGFVYWSDWGVKAKIEKAGMNGIGRRTLVSADIEWPNGITLDLLNERLYWADSKLHSLSSVDLDGGDRRTVVQSSSHVQHPFAIAIFEDMVFWLDGQSEGIFKANKFTGQGVQPVVQHLKSAQDLLVHHQLLQPEGTDWCSNAGLANGGCEFLCLPAPQITARSAKYTCVCPDGAQLRIDGLRCQPGPVSSFQLPNSIESPSLKEQITIQMSTHGQLAHFQKPTQQVQVATSQDSVHSGTTILSVLLPIGELSDGCKQCRIKPRLPLRHILKF</sequence>
<keyword evidence="3" id="KW-0677">Repeat</keyword>
<keyword evidence="1" id="KW-0245">EGF-like domain</keyword>
<dbReference type="PANTHER" id="PTHR46513">
    <property type="entry name" value="VITELLOGENIN RECEPTOR-LIKE PROTEIN-RELATED-RELATED"/>
    <property type="match status" value="1"/>
</dbReference>
<keyword evidence="4" id="KW-1015">Disulfide bond</keyword>
<dbReference type="SMART" id="SM00135">
    <property type="entry name" value="LY"/>
    <property type="match status" value="4"/>
</dbReference>
<organism evidence="8 9">
    <name type="scientific">Eptatretus burgeri</name>
    <name type="common">Inshore hagfish</name>
    <dbReference type="NCBI Taxonomy" id="7764"/>
    <lineage>
        <taxon>Eukaryota</taxon>
        <taxon>Metazoa</taxon>
        <taxon>Chordata</taxon>
        <taxon>Craniata</taxon>
        <taxon>Vertebrata</taxon>
        <taxon>Cyclostomata</taxon>
        <taxon>Myxini</taxon>
        <taxon>Myxiniformes</taxon>
        <taxon>Myxinidae</taxon>
        <taxon>Eptatretinae</taxon>
        <taxon>Eptatretus</taxon>
    </lineage>
</organism>
<dbReference type="InterPro" id="IPR000033">
    <property type="entry name" value="LDLR_classB_rpt"/>
</dbReference>
<feature type="transmembrane region" description="Helical" evidence="7">
    <location>
        <begin position="48"/>
        <end position="68"/>
    </location>
</feature>
<dbReference type="InterPro" id="IPR011042">
    <property type="entry name" value="6-blade_b-propeller_TolB-like"/>
</dbReference>
<proteinExistence type="predicted"/>
<dbReference type="InterPro" id="IPR050778">
    <property type="entry name" value="Cueball_EGF_LRP_Nidogen"/>
</dbReference>
<dbReference type="AlphaFoldDB" id="A0A8C4PYG5"/>
<dbReference type="GO" id="GO:0060070">
    <property type="term" value="P:canonical Wnt signaling pathway"/>
    <property type="evidence" value="ECO:0007669"/>
    <property type="project" value="TreeGrafter"/>
</dbReference>
<keyword evidence="9" id="KW-1185">Reference proteome</keyword>
<evidence type="ECO:0000313" key="8">
    <source>
        <dbReference type="Ensembl" id="ENSEBUP00000004922.1"/>
    </source>
</evidence>
<accession>A0A8C4PYG5</accession>
<dbReference type="FunFam" id="2.120.10.30:FF:000241">
    <property type="entry name" value="Low-density lipoprotein receptor-related protein 6"/>
    <property type="match status" value="1"/>
</dbReference>
<feature type="repeat" description="LDL-receptor class B" evidence="6">
    <location>
        <begin position="187"/>
        <end position="231"/>
    </location>
</feature>
<dbReference type="SUPFAM" id="SSF63825">
    <property type="entry name" value="YWTD domain"/>
    <property type="match status" value="1"/>
</dbReference>
<dbReference type="GO" id="GO:0017147">
    <property type="term" value="F:Wnt-protein binding"/>
    <property type="evidence" value="ECO:0007669"/>
    <property type="project" value="TreeGrafter"/>
</dbReference>
<dbReference type="Gene3D" id="2.120.10.30">
    <property type="entry name" value="TolB, C-terminal domain"/>
    <property type="match status" value="1"/>
</dbReference>
<evidence type="ECO:0000256" key="3">
    <source>
        <dbReference type="ARBA" id="ARBA00022737"/>
    </source>
</evidence>
<evidence type="ECO:0000256" key="1">
    <source>
        <dbReference type="ARBA" id="ARBA00022536"/>
    </source>
</evidence>
<reference evidence="8" key="2">
    <citation type="submission" date="2025-09" db="UniProtKB">
        <authorList>
            <consortium name="Ensembl"/>
        </authorList>
    </citation>
    <scope>IDENTIFICATION</scope>
</reference>
<dbReference type="Proteomes" id="UP000694388">
    <property type="component" value="Unplaced"/>
</dbReference>
<dbReference type="GO" id="GO:0005886">
    <property type="term" value="C:plasma membrane"/>
    <property type="evidence" value="ECO:0007669"/>
    <property type="project" value="TreeGrafter"/>
</dbReference>
<evidence type="ECO:0000313" key="9">
    <source>
        <dbReference type="Proteomes" id="UP000694388"/>
    </source>
</evidence>
<dbReference type="GO" id="GO:0042813">
    <property type="term" value="F:Wnt receptor activity"/>
    <property type="evidence" value="ECO:0007669"/>
    <property type="project" value="TreeGrafter"/>
</dbReference>
<dbReference type="Gene3D" id="2.10.25.10">
    <property type="entry name" value="Laminin"/>
    <property type="match status" value="1"/>
</dbReference>
<feature type="repeat" description="LDL-receptor class B" evidence="6">
    <location>
        <begin position="100"/>
        <end position="142"/>
    </location>
</feature>
<keyword evidence="7" id="KW-0472">Membrane</keyword>
<name>A0A8C4PYG5_EPTBU</name>
<keyword evidence="5" id="KW-0325">Glycoprotein</keyword>
<evidence type="ECO:0000256" key="7">
    <source>
        <dbReference type="SAM" id="Phobius"/>
    </source>
</evidence>
<evidence type="ECO:0000256" key="6">
    <source>
        <dbReference type="PROSITE-ProRule" id="PRU00461"/>
    </source>
</evidence>
<reference evidence="8" key="1">
    <citation type="submission" date="2025-08" db="UniProtKB">
        <authorList>
            <consortium name="Ensembl"/>
        </authorList>
    </citation>
    <scope>IDENTIFICATION</scope>
</reference>
<feature type="repeat" description="LDL-receptor class B" evidence="6">
    <location>
        <begin position="143"/>
        <end position="186"/>
    </location>
</feature>
<dbReference type="OMA" id="LNERLYW"/>
<dbReference type="GeneTree" id="ENSGT00940000154819"/>
<evidence type="ECO:0000256" key="4">
    <source>
        <dbReference type="ARBA" id="ARBA00023157"/>
    </source>
</evidence>
<evidence type="ECO:0000256" key="5">
    <source>
        <dbReference type="ARBA" id="ARBA00023180"/>
    </source>
</evidence>
<dbReference type="Pfam" id="PF00058">
    <property type="entry name" value="Ldl_recept_b"/>
    <property type="match status" value="3"/>
</dbReference>
<dbReference type="PROSITE" id="PS51120">
    <property type="entry name" value="LDLRB"/>
    <property type="match status" value="3"/>
</dbReference>
<protein>
    <submittedName>
        <fullName evidence="8">Uncharacterized protein</fullName>
    </submittedName>
</protein>
<keyword evidence="7" id="KW-0812">Transmembrane</keyword>
<dbReference type="Ensembl" id="ENSEBUT00000005360.1">
    <property type="protein sequence ID" value="ENSEBUP00000004922.1"/>
    <property type="gene ID" value="ENSEBUG00000003411.1"/>
</dbReference>
<dbReference type="SUPFAM" id="SSF57196">
    <property type="entry name" value="EGF/Laminin"/>
    <property type="match status" value="1"/>
</dbReference>